<feature type="transmembrane region" description="Helical" evidence="1">
    <location>
        <begin position="39"/>
        <end position="59"/>
    </location>
</feature>
<dbReference type="Proteomes" id="UP001240483">
    <property type="component" value="Unassembled WGS sequence"/>
</dbReference>
<evidence type="ECO:0000256" key="1">
    <source>
        <dbReference type="SAM" id="Phobius"/>
    </source>
</evidence>
<dbReference type="RefSeq" id="WP_285333131.1">
    <property type="nucleotide sequence ID" value="NZ_JASODW010000005.1"/>
</dbReference>
<keyword evidence="1" id="KW-0812">Transmembrane</keyword>
<evidence type="ECO:0000313" key="2">
    <source>
        <dbReference type="EMBL" id="MDK6275219.1"/>
    </source>
</evidence>
<keyword evidence="1" id="KW-0472">Membrane</keyword>
<keyword evidence="1" id="KW-1133">Transmembrane helix</keyword>
<dbReference type="AlphaFoldDB" id="A0AAP4FDK7"/>
<gene>
    <name evidence="2" type="ORF">QP116_05650</name>
</gene>
<comment type="caution">
    <text evidence="2">The sequence shown here is derived from an EMBL/GenBank/DDBJ whole genome shotgun (WGS) entry which is preliminary data.</text>
</comment>
<proteinExistence type="predicted"/>
<organism evidence="2 3">
    <name type="scientific">Pseudoglutamicibacter cumminsii</name>
    <dbReference type="NCBI Taxonomy" id="156979"/>
    <lineage>
        <taxon>Bacteria</taxon>
        <taxon>Bacillati</taxon>
        <taxon>Actinomycetota</taxon>
        <taxon>Actinomycetes</taxon>
        <taxon>Micrococcales</taxon>
        <taxon>Micrococcaceae</taxon>
        <taxon>Pseudoglutamicibacter</taxon>
    </lineage>
</organism>
<protein>
    <submittedName>
        <fullName evidence="2">Uncharacterized protein</fullName>
    </submittedName>
</protein>
<dbReference type="EMBL" id="JASODW010000005">
    <property type="protein sequence ID" value="MDK6275219.1"/>
    <property type="molecule type" value="Genomic_DNA"/>
</dbReference>
<reference evidence="2" key="1">
    <citation type="submission" date="2023-05" db="EMBL/GenBank/DDBJ databases">
        <title>Cataloging the Phylogenetic Diversity of Human Bladder Bacteria.</title>
        <authorList>
            <person name="Du J."/>
        </authorList>
    </citation>
    <scope>NUCLEOTIDE SEQUENCE</scope>
    <source>
        <strain evidence="2">UMB9978</strain>
    </source>
</reference>
<accession>A0AAP4FDK7</accession>
<name>A0AAP4FDK7_9MICC</name>
<sequence>MNALSSPNATGSVARQNLYQRGLHQRGLHQRSLYPRSTFLVLLLALVSFVLTACSVDISTTQKMDSKGKGTRTMTAVVEVEDDDAAKLDAKKVDKSLKKAAPKGTKVTSVKKKGDKLTIKVEMSFKDIDEYKGVLSHALKAGDHNADSLEVEFRAIEGPLREDVLLKENASSRQLLDWMGKALIKDKLLAKKELEKFRVEDRGGTLDIGKSSFKDSRTPFFESKRIEHGFTSIRPLIEIKPEGYRVAVSYEMSTGARDKEKVRTEWIDCVMPFVSDPDGTYRPARMKESEEKELGFTHGASFLVLAEVSGEKRFRAVAEKSAKLSSFTAVLKPGAGDAVSFGVEVGVAVA</sequence>
<evidence type="ECO:0000313" key="3">
    <source>
        <dbReference type="Proteomes" id="UP001240483"/>
    </source>
</evidence>